<comment type="caution">
    <text evidence="3">The sequence shown here is derived from an EMBL/GenBank/DDBJ whole genome shotgun (WGS) entry which is preliminary data.</text>
</comment>
<dbReference type="Gene3D" id="3.40.980.10">
    <property type="entry name" value="MoaB/Mog-like domain"/>
    <property type="match status" value="1"/>
</dbReference>
<sequence>MIEITMISTGEEVLLGDITDTNAAWLSRYLFEQGLTMTRRVTVGDHCERLAKEIESCSLNSDIVIVNGGLGPTSDDLTAVAAAMAANVGLEQSDHWVAEMKAKYEKLNREMPAANLKQAMLPEGAELIDNPVGTACGFAIKLNRSWIFFTPGVPSEFKIMVKDQILPRLQAKYPANQSLHCFRLFTYGLSESSISDAFQHLTLPQGYEIGYRSSLPFIEVKLFAPEQGNAALTLLAEMETLLGDNIVGKQVGLLDNLASMLTQQNKKLAIVEQSTGGFVVNWLNQQPALSEYVVSASVQNTVVDTKTDMDALVKAASDQLQRLNATPDIQIGLFSGALHDGTVTLGLITEEGQWIQRVQFKRVYSHDDQRWVIATVLLDMLRRYLQGIAIFGHYESLNRLFESHSL</sequence>
<dbReference type="PANTHER" id="PTHR13939:SF0">
    <property type="entry name" value="NMN AMIDOHYDROLASE-LIKE PROTEIN YFAY"/>
    <property type="match status" value="1"/>
</dbReference>
<dbReference type="InterPro" id="IPR050101">
    <property type="entry name" value="CinA"/>
</dbReference>
<accession>A0A2T3KZT8</accession>
<dbReference type="Proteomes" id="UP000240530">
    <property type="component" value="Unassembled WGS sequence"/>
</dbReference>
<evidence type="ECO:0000256" key="1">
    <source>
        <dbReference type="HAMAP-Rule" id="MF_00226"/>
    </source>
</evidence>
<gene>
    <name evidence="3" type="ORF">C0W93_01410</name>
</gene>
<reference evidence="3 4" key="1">
    <citation type="submission" date="2018-03" db="EMBL/GenBank/DDBJ databases">
        <title>Whole genome sequencing of Histamine producing bacteria.</title>
        <authorList>
            <person name="Butler K."/>
        </authorList>
    </citation>
    <scope>NUCLEOTIDE SEQUENCE [LARGE SCALE GENOMIC DNA]</scope>
    <source>
        <strain evidence="3 4">Res.4.1</strain>
    </source>
</reference>
<evidence type="ECO:0000313" key="4">
    <source>
        <dbReference type="Proteomes" id="UP000240530"/>
    </source>
</evidence>
<evidence type="ECO:0000259" key="2">
    <source>
        <dbReference type="SMART" id="SM00852"/>
    </source>
</evidence>
<proteinExistence type="inferred from homology"/>
<dbReference type="PANTHER" id="PTHR13939">
    <property type="entry name" value="NICOTINAMIDE-NUCLEOTIDE AMIDOHYDROLASE PNCC"/>
    <property type="match status" value="1"/>
</dbReference>
<dbReference type="SUPFAM" id="SSF142433">
    <property type="entry name" value="CinA-like"/>
    <property type="match status" value="1"/>
</dbReference>
<dbReference type="PIRSF" id="PIRSF006728">
    <property type="entry name" value="CinA"/>
    <property type="match status" value="1"/>
</dbReference>
<comment type="similarity">
    <text evidence="1">Belongs to the CinA family.</text>
</comment>
<dbReference type="RefSeq" id="WP_107184112.1">
    <property type="nucleotide sequence ID" value="NZ_JAWQGC010000002.1"/>
</dbReference>
<dbReference type="NCBIfam" id="TIGR00177">
    <property type="entry name" value="molyb_syn"/>
    <property type="match status" value="1"/>
</dbReference>
<dbReference type="CDD" id="cd00885">
    <property type="entry name" value="cinA"/>
    <property type="match status" value="1"/>
</dbReference>
<dbReference type="NCBIfam" id="TIGR00200">
    <property type="entry name" value="cinA_nterm"/>
    <property type="match status" value="1"/>
</dbReference>
<dbReference type="SMART" id="SM00852">
    <property type="entry name" value="MoCF_biosynth"/>
    <property type="match status" value="1"/>
</dbReference>
<organism evidence="3 4">
    <name type="scientific">Photobacterium leiognathi subsp. mandapamensis</name>
    <name type="common">Photobacterium mandapamensis</name>
    <dbReference type="NCBI Taxonomy" id="48408"/>
    <lineage>
        <taxon>Bacteria</taxon>
        <taxon>Pseudomonadati</taxon>
        <taxon>Pseudomonadota</taxon>
        <taxon>Gammaproteobacteria</taxon>
        <taxon>Vibrionales</taxon>
        <taxon>Vibrionaceae</taxon>
        <taxon>Photobacterium</taxon>
    </lineage>
</organism>
<dbReference type="InterPro" id="IPR001453">
    <property type="entry name" value="MoaB/Mog_dom"/>
</dbReference>
<evidence type="ECO:0000313" key="3">
    <source>
        <dbReference type="EMBL" id="PSV13632.1"/>
    </source>
</evidence>
<dbReference type="SUPFAM" id="SSF53218">
    <property type="entry name" value="Molybdenum cofactor biosynthesis proteins"/>
    <property type="match status" value="1"/>
</dbReference>
<dbReference type="AlphaFoldDB" id="A0A2T3KZT8"/>
<dbReference type="Pfam" id="PF00994">
    <property type="entry name" value="MoCF_biosynth"/>
    <property type="match status" value="1"/>
</dbReference>
<dbReference type="EMBL" id="PYNS01000001">
    <property type="protein sequence ID" value="PSV13632.1"/>
    <property type="molecule type" value="Genomic_DNA"/>
</dbReference>
<name>A0A2T3KZT8_PHOLD</name>
<feature type="domain" description="MoaB/Mog" evidence="2">
    <location>
        <begin position="5"/>
        <end position="172"/>
    </location>
</feature>
<dbReference type="InterPro" id="IPR036425">
    <property type="entry name" value="MoaB/Mog-like_dom_sf"/>
</dbReference>
<dbReference type="InterPro" id="IPR008135">
    <property type="entry name" value="Competence-induced_CinA"/>
</dbReference>
<dbReference type="InterPro" id="IPR036653">
    <property type="entry name" value="CinA-like_C"/>
</dbReference>
<dbReference type="HAMAP" id="MF_00226_B">
    <property type="entry name" value="CinA_B"/>
    <property type="match status" value="1"/>
</dbReference>
<protein>
    <recommendedName>
        <fullName evidence="1">CinA-like protein</fullName>
    </recommendedName>
</protein>